<proteinExistence type="predicted"/>
<evidence type="ECO:0000256" key="1">
    <source>
        <dbReference type="SAM" id="MobiDB-lite"/>
    </source>
</evidence>
<name>A0A226D329_FOLCA</name>
<gene>
    <name evidence="2" type="ORF">Fcan01_26532</name>
</gene>
<dbReference type="EMBL" id="LNIX01000044">
    <property type="protein sequence ID" value="OXA38666.1"/>
    <property type="molecule type" value="Genomic_DNA"/>
</dbReference>
<keyword evidence="3" id="KW-1185">Reference proteome</keyword>
<dbReference type="AlphaFoldDB" id="A0A226D329"/>
<feature type="compositionally biased region" description="Low complexity" evidence="1">
    <location>
        <begin position="57"/>
        <end position="68"/>
    </location>
</feature>
<feature type="compositionally biased region" description="Polar residues" evidence="1">
    <location>
        <begin position="114"/>
        <end position="127"/>
    </location>
</feature>
<reference evidence="2 3" key="1">
    <citation type="submission" date="2015-12" db="EMBL/GenBank/DDBJ databases">
        <title>The genome of Folsomia candida.</title>
        <authorList>
            <person name="Faddeeva A."/>
            <person name="Derks M.F."/>
            <person name="Anvar Y."/>
            <person name="Smit S."/>
            <person name="Van Straalen N."/>
            <person name="Roelofs D."/>
        </authorList>
    </citation>
    <scope>NUCLEOTIDE SEQUENCE [LARGE SCALE GENOMIC DNA]</scope>
    <source>
        <strain evidence="2 3">VU population</strain>
        <tissue evidence="2">Whole body</tissue>
    </source>
</reference>
<evidence type="ECO:0000313" key="2">
    <source>
        <dbReference type="EMBL" id="OXA38666.1"/>
    </source>
</evidence>
<accession>A0A226D329</accession>
<dbReference type="Proteomes" id="UP000198287">
    <property type="component" value="Unassembled WGS sequence"/>
</dbReference>
<protein>
    <submittedName>
        <fullName evidence="2">Uncharacterized protein</fullName>
    </submittedName>
</protein>
<sequence>MKRSSLESAIPGTSDSSLTEAETGVRPQKRRSSENKAWEKFFQGKQKDFAIFGKTASTSKTPPSKTPLSKPPLLKPPRKKTLSKPPTPKTPPRKEPSDDEEFEIEEYDSPPTNPLCNSDTNQNTDIDGTTKKKYSLVEEMKALLTPYENSVRRFPQYIYDHTYEYDESQAVTLIIRHVCGTRDKLVWTICRLVERDIDRCVMFRPLYLYEIKLGAVLQLYPPWQEIEMPGFPMPILMCTDFYRVPLKRENNFGVSHDTISALVSAPNPFRGSGLNFLLSKCTPFHLSNEKTISIQTKKCKPSIDLNAIMYPISSQMWPKFRQTGVLISDSDHLFSLLQLPELDSGKREQLDKSIKPGKYIKFKKLGVVSKISILEDFSLFPIIRRLGSNQTLFYTLCFRHDTEWREEANLDFPYKPPSY</sequence>
<organism evidence="2 3">
    <name type="scientific">Folsomia candida</name>
    <name type="common">Springtail</name>
    <dbReference type="NCBI Taxonomy" id="158441"/>
    <lineage>
        <taxon>Eukaryota</taxon>
        <taxon>Metazoa</taxon>
        <taxon>Ecdysozoa</taxon>
        <taxon>Arthropoda</taxon>
        <taxon>Hexapoda</taxon>
        <taxon>Collembola</taxon>
        <taxon>Entomobryomorpha</taxon>
        <taxon>Isotomoidea</taxon>
        <taxon>Isotomidae</taxon>
        <taxon>Proisotominae</taxon>
        <taxon>Folsomia</taxon>
    </lineage>
</organism>
<feature type="region of interest" description="Disordered" evidence="1">
    <location>
        <begin position="1"/>
        <end position="128"/>
    </location>
</feature>
<feature type="compositionally biased region" description="Acidic residues" evidence="1">
    <location>
        <begin position="97"/>
        <end position="108"/>
    </location>
</feature>
<comment type="caution">
    <text evidence="2">The sequence shown here is derived from an EMBL/GenBank/DDBJ whole genome shotgun (WGS) entry which is preliminary data.</text>
</comment>
<evidence type="ECO:0000313" key="3">
    <source>
        <dbReference type="Proteomes" id="UP000198287"/>
    </source>
</evidence>
<feature type="compositionally biased region" description="Polar residues" evidence="1">
    <location>
        <begin position="11"/>
        <end position="20"/>
    </location>
</feature>